<keyword evidence="1" id="KW-0472">Membrane</keyword>
<dbReference type="InterPro" id="IPR023346">
    <property type="entry name" value="Lysozyme-like_dom_sf"/>
</dbReference>
<dbReference type="Pfam" id="PF18896">
    <property type="entry name" value="SLT_3"/>
    <property type="match status" value="1"/>
</dbReference>
<gene>
    <name evidence="3" type="ORF">ENL96_01700</name>
</gene>
<comment type="caution">
    <text evidence="3">The sequence shown here is derived from an EMBL/GenBank/DDBJ whole genome shotgun (WGS) entry which is preliminary data.</text>
</comment>
<evidence type="ECO:0000256" key="1">
    <source>
        <dbReference type="SAM" id="Phobius"/>
    </source>
</evidence>
<evidence type="ECO:0000313" key="3">
    <source>
        <dbReference type="EMBL" id="HHR92205.1"/>
    </source>
</evidence>
<evidence type="ECO:0000259" key="2">
    <source>
        <dbReference type="Pfam" id="PF18896"/>
    </source>
</evidence>
<keyword evidence="1" id="KW-1133">Transmembrane helix</keyword>
<feature type="transmembrane region" description="Helical" evidence="1">
    <location>
        <begin position="12"/>
        <end position="33"/>
    </location>
</feature>
<protein>
    <recommendedName>
        <fullName evidence="2">Transglycosylase SLT domain-containing protein</fullName>
    </recommendedName>
</protein>
<reference evidence="3" key="1">
    <citation type="journal article" date="2020" name="mSystems">
        <title>Genome- and Community-Level Interaction Insights into Carbon Utilization and Element Cycling Functions of Hydrothermarchaeota in Hydrothermal Sediment.</title>
        <authorList>
            <person name="Zhou Z."/>
            <person name="Liu Y."/>
            <person name="Xu W."/>
            <person name="Pan J."/>
            <person name="Luo Z.H."/>
            <person name="Li M."/>
        </authorList>
    </citation>
    <scope>NUCLEOTIDE SEQUENCE [LARGE SCALE GENOMIC DNA]</scope>
    <source>
        <strain evidence="3">SpSt-1042</strain>
    </source>
</reference>
<dbReference type="EMBL" id="DRVY01000049">
    <property type="protein sequence ID" value="HHR92205.1"/>
    <property type="molecule type" value="Genomic_DNA"/>
</dbReference>
<name>A0A7C5UUB7_UNCC3</name>
<dbReference type="InterPro" id="IPR043992">
    <property type="entry name" value="SLT_3"/>
</dbReference>
<feature type="domain" description="Transglycosylase SLT" evidence="2">
    <location>
        <begin position="106"/>
        <end position="173"/>
    </location>
</feature>
<proteinExistence type="predicted"/>
<accession>A0A7C5UUB7</accession>
<keyword evidence="1" id="KW-0812">Transmembrane</keyword>
<dbReference type="SUPFAM" id="SSF53955">
    <property type="entry name" value="Lysozyme-like"/>
    <property type="match status" value="1"/>
</dbReference>
<sequence>MIKKLNFQKKGLNLKTKILVFLLLFMIFEYLNYKFWSNYSVQSPILIKFQSPIIKKKGIYPYRQTNNTPLKSSKNGQILSVFGQEREKKEFRPELEAIYIYFGKDITAYAIAMAESGLNCKRTSDTSDYGLMQIHLPLHQWRFDKFGGKWDNCFDNVKVAYEIYKEQKWEPWSVYKNKRYLDYLEQAKLLVNSYFEGR</sequence>
<dbReference type="AlphaFoldDB" id="A0A7C5UUB7"/>
<organism evidence="3">
    <name type="scientific">candidate division CPR3 bacterium</name>
    <dbReference type="NCBI Taxonomy" id="2268181"/>
    <lineage>
        <taxon>Bacteria</taxon>
        <taxon>Bacteria division CPR3</taxon>
    </lineage>
</organism>